<dbReference type="RefSeq" id="WP_194137521.1">
    <property type="nucleotide sequence ID" value="NZ_JADFFK010000028.1"/>
</dbReference>
<evidence type="ECO:0000313" key="2">
    <source>
        <dbReference type="EMBL" id="MBE9640250.1"/>
    </source>
</evidence>
<accession>A0ABR9X9X0</accession>
<name>A0ABR9X9X0_9RHOB</name>
<sequence length="122" mass="12845">MIALPRPGQAALVIGAAAYGLAAHSANADAYLCHFVQSCDDDGLAPHCTLASLGREYQIGALVDLGPAAEGARSYAGLYEGKHPFLLTLSADGQARLTEHRNMSRRDGTATSFRGACQEVER</sequence>
<dbReference type="EMBL" id="JADFFK010000028">
    <property type="protein sequence ID" value="MBE9640250.1"/>
    <property type="molecule type" value="Genomic_DNA"/>
</dbReference>
<evidence type="ECO:0000313" key="3">
    <source>
        <dbReference type="Proteomes" id="UP000607796"/>
    </source>
</evidence>
<protein>
    <submittedName>
        <fullName evidence="2">Uncharacterized protein</fullName>
    </submittedName>
</protein>
<gene>
    <name evidence="2" type="ORF">IQ782_25695</name>
</gene>
<feature type="region of interest" description="Disordered" evidence="1">
    <location>
        <begin position="98"/>
        <end position="122"/>
    </location>
</feature>
<organism evidence="2 3">
    <name type="scientific">Salipiger mangrovisoli</name>
    <dbReference type="NCBI Taxonomy" id="2865933"/>
    <lineage>
        <taxon>Bacteria</taxon>
        <taxon>Pseudomonadati</taxon>
        <taxon>Pseudomonadota</taxon>
        <taxon>Alphaproteobacteria</taxon>
        <taxon>Rhodobacterales</taxon>
        <taxon>Roseobacteraceae</taxon>
        <taxon>Salipiger</taxon>
    </lineage>
</organism>
<feature type="compositionally biased region" description="Basic and acidic residues" evidence="1">
    <location>
        <begin position="98"/>
        <end position="108"/>
    </location>
</feature>
<proteinExistence type="predicted"/>
<reference evidence="2 3" key="1">
    <citation type="journal article" date="2021" name="Int. J. Syst. Evol. Microbiol.">
        <title>Salipiger mangrovisoli sp. nov., isolated from mangrove soil and the proposal for the reclassification of Paraphaeobacter pallidus as Salipiger pallidus comb. nov.</title>
        <authorList>
            <person name="Du J."/>
            <person name="Liu Y."/>
            <person name="Pei T."/>
            <person name="Deng M.R."/>
            <person name="Zhu H."/>
        </authorList>
    </citation>
    <scope>NUCLEOTIDE SEQUENCE [LARGE SCALE GENOMIC DNA]</scope>
    <source>
        <strain evidence="2 3">6D45A</strain>
    </source>
</reference>
<dbReference type="Proteomes" id="UP000607796">
    <property type="component" value="Unassembled WGS sequence"/>
</dbReference>
<evidence type="ECO:0000256" key="1">
    <source>
        <dbReference type="SAM" id="MobiDB-lite"/>
    </source>
</evidence>
<keyword evidence="3" id="KW-1185">Reference proteome</keyword>
<comment type="caution">
    <text evidence="2">The sequence shown here is derived from an EMBL/GenBank/DDBJ whole genome shotgun (WGS) entry which is preliminary data.</text>
</comment>